<evidence type="ECO:0000256" key="1">
    <source>
        <dbReference type="SAM" id="MobiDB-lite"/>
    </source>
</evidence>
<feature type="domain" description="FMN-binding" evidence="3">
    <location>
        <begin position="103"/>
        <end position="181"/>
    </location>
</feature>
<protein>
    <submittedName>
        <fullName evidence="4">FMN-binding protein</fullName>
    </submittedName>
</protein>
<dbReference type="GO" id="GO:0016020">
    <property type="term" value="C:membrane"/>
    <property type="evidence" value="ECO:0007669"/>
    <property type="project" value="InterPro"/>
</dbReference>
<dbReference type="InterPro" id="IPR007329">
    <property type="entry name" value="FMN-bd"/>
</dbReference>
<keyword evidence="2" id="KW-0732">Signal</keyword>
<proteinExistence type="predicted"/>
<feature type="compositionally biased region" description="Low complexity" evidence="1">
    <location>
        <begin position="48"/>
        <end position="82"/>
    </location>
</feature>
<evidence type="ECO:0000259" key="3">
    <source>
        <dbReference type="SMART" id="SM00900"/>
    </source>
</evidence>
<feature type="region of interest" description="Disordered" evidence="1">
    <location>
        <begin position="36"/>
        <end position="89"/>
    </location>
</feature>
<organism evidence="4 5">
    <name type="scientific">Bifidobacterium margollesii</name>
    <dbReference type="NCBI Taxonomy" id="2020964"/>
    <lineage>
        <taxon>Bacteria</taxon>
        <taxon>Bacillati</taxon>
        <taxon>Actinomycetota</taxon>
        <taxon>Actinomycetes</taxon>
        <taxon>Bifidobacteriales</taxon>
        <taxon>Bifidobacteriaceae</taxon>
        <taxon>Bifidobacterium</taxon>
    </lineage>
</organism>
<dbReference type="Proteomes" id="UP000235050">
    <property type="component" value="Unassembled WGS sequence"/>
</dbReference>
<gene>
    <name evidence="4" type="ORF">Uis1B_0370</name>
</gene>
<keyword evidence="5" id="KW-1185">Reference proteome</keyword>
<dbReference type="RefSeq" id="WP_243390204.1">
    <property type="nucleotide sequence ID" value="NZ_NMWU01000005.1"/>
</dbReference>
<sequence>MTHHTSADCKTSVKTAAAAFAGLVVTSALLAGCGSPKSSAVPMDDEYAGSSGESSAAPSDSSNSSSSSGASASASSGASATAKDTGNYKDGTYAIKGQYGPVGEDSIDVTLKIAGGKVADVQVVGHPFTTISKNHQNDFIKAIPGVVEGKPLKGLKVDKVAGASWTSDAFNKALDVARTQASK</sequence>
<reference evidence="4 5" key="1">
    <citation type="submission" date="2017-07" db="EMBL/GenBank/DDBJ databases">
        <title>Bifidobacterium novel species.</title>
        <authorList>
            <person name="Lugli G.A."/>
            <person name="Milani C."/>
            <person name="Duranti S."/>
            <person name="Mangifesta M."/>
        </authorList>
    </citation>
    <scope>NUCLEOTIDE SEQUENCE [LARGE SCALE GENOMIC DNA]</scope>
    <source>
        <strain evidence="5">Uis1B</strain>
    </source>
</reference>
<evidence type="ECO:0000256" key="2">
    <source>
        <dbReference type="SAM" id="SignalP"/>
    </source>
</evidence>
<dbReference type="EMBL" id="NMWU01000005">
    <property type="protein sequence ID" value="PLS31831.1"/>
    <property type="molecule type" value="Genomic_DNA"/>
</dbReference>
<accession>A0A2N5JCC5</accession>
<feature type="chain" id="PRO_5038959721" evidence="2">
    <location>
        <begin position="31"/>
        <end position="183"/>
    </location>
</feature>
<dbReference type="SMART" id="SM00900">
    <property type="entry name" value="FMN_bind"/>
    <property type="match status" value="1"/>
</dbReference>
<feature type="signal peptide" evidence="2">
    <location>
        <begin position="1"/>
        <end position="30"/>
    </location>
</feature>
<dbReference type="AlphaFoldDB" id="A0A2N5JCC5"/>
<comment type="caution">
    <text evidence="4">The sequence shown here is derived from an EMBL/GenBank/DDBJ whole genome shotgun (WGS) entry which is preliminary data.</text>
</comment>
<evidence type="ECO:0000313" key="4">
    <source>
        <dbReference type="EMBL" id="PLS31831.1"/>
    </source>
</evidence>
<dbReference type="Pfam" id="PF04205">
    <property type="entry name" value="FMN_bind"/>
    <property type="match status" value="1"/>
</dbReference>
<dbReference type="GO" id="GO:0010181">
    <property type="term" value="F:FMN binding"/>
    <property type="evidence" value="ECO:0007669"/>
    <property type="project" value="InterPro"/>
</dbReference>
<evidence type="ECO:0000313" key="5">
    <source>
        <dbReference type="Proteomes" id="UP000235050"/>
    </source>
</evidence>
<name>A0A2N5JCC5_9BIFI</name>